<gene>
    <name evidence="11" type="ORF">ACFPZN_28110</name>
</gene>
<evidence type="ECO:0000256" key="2">
    <source>
        <dbReference type="ARBA" id="ARBA00005988"/>
    </source>
</evidence>
<dbReference type="PANTHER" id="PTHR11705">
    <property type="entry name" value="PROTEASE FAMILY M14 CARBOXYPEPTIDASE A,B"/>
    <property type="match status" value="1"/>
</dbReference>
<evidence type="ECO:0000313" key="11">
    <source>
        <dbReference type="EMBL" id="MFC5749504.1"/>
    </source>
</evidence>
<evidence type="ECO:0000256" key="4">
    <source>
        <dbReference type="ARBA" id="ARBA00022801"/>
    </source>
</evidence>
<evidence type="ECO:0000259" key="10">
    <source>
        <dbReference type="PROSITE" id="PS52035"/>
    </source>
</evidence>
<evidence type="ECO:0000256" key="7">
    <source>
        <dbReference type="PROSITE-ProRule" id="PRU01379"/>
    </source>
</evidence>
<dbReference type="GO" id="GO:0004180">
    <property type="term" value="F:carboxypeptidase activity"/>
    <property type="evidence" value="ECO:0007669"/>
    <property type="project" value="UniProtKB-KW"/>
</dbReference>
<comment type="cofactor">
    <cofactor evidence="1">
        <name>Zn(2+)</name>
        <dbReference type="ChEBI" id="CHEBI:29105"/>
    </cofactor>
</comment>
<keyword evidence="6" id="KW-0482">Metalloprotease</keyword>
<feature type="signal peptide" evidence="9">
    <location>
        <begin position="1"/>
        <end position="30"/>
    </location>
</feature>
<dbReference type="SMART" id="SM00631">
    <property type="entry name" value="Zn_pept"/>
    <property type="match status" value="1"/>
</dbReference>
<keyword evidence="11" id="KW-0121">Carboxypeptidase</keyword>
<evidence type="ECO:0000256" key="6">
    <source>
        <dbReference type="ARBA" id="ARBA00023049"/>
    </source>
</evidence>
<reference evidence="12" key="1">
    <citation type="journal article" date="2019" name="Int. J. Syst. Evol. Microbiol.">
        <title>The Global Catalogue of Microorganisms (GCM) 10K type strain sequencing project: providing services to taxonomists for standard genome sequencing and annotation.</title>
        <authorList>
            <consortium name="The Broad Institute Genomics Platform"/>
            <consortium name="The Broad Institute Genome Sequencing Center for Infectious Disease"/>
            <person name="Wu L."/>
            <person name="Ma J."/>
        </authorList>
    </citation>
    <scope>NUCLEOTIDE SEQUENCE [LARGE SCALE GENOMIC DNA]</scope>
    <source>
        <strain evidence="12">KCTC 42087</strain>
    </source>
</reference>
<dbReference type="EMBL" id="JBHSON010000042">
    <property type="protein sequence ID" value="MFC5749504.1"/>
    <property type="molecule type" value="Genomic_DNA"/>
</dbReference>
<dbReference type="InterPro" id="IPR000834">
    <property type="entry name" value="Peptidase_M14"/>
</dbReference>
<keyword evidence="3" id="KW-0645">Protease</keyword>
<comment type="similarity">
    <text evidence="2 7">Belongs to the peptidase M14 family.</text>
</comment>
<evidence type="ECO:0000313" key="12">
    <source>
        <dbReference type="Proteomes" id="UP001596074"/>
    </source>
</evidence>
<organism evidence="11 12">
    <name type="scientific">Actinomadura rugatobispora</name>
    <dbReference type="NCBI Taxonomy" id="1994"/>
    <lineage>
        <taxon>Bacteria</taxon>
        <taxon>Bacillati</taxon>
        <taxon>Actinomycetota</taxon>
        <taxon>Actinomycetes</taxon>
        <taxon>Streptosporangiales</taxon>
        <taxon>Thermomonosporaceae</taxon>
        <taxon>Actinomadura</taxon>
    </lineage>
</organism>
<dbReference type="Pfam" id="PF00246">
    <property type="entry name" value="Peptidase_M14"/>
    <property type="match status" value="1"/>
</dbReference>
<name>A0ABW1A690_9ACTN</name>
<sequence length="424" mass="46714">MRSLPPSPRRAAALLIAPLALGLAAPPALAAPAPAPVPAPAPSAPPQECSDEPRDLPTWKFIDYDEMRRELARIERASHGKVDVRVAGKSTRGRSIYTATVGTGKKVFLVNSEIHGNEKTGTSSLLRILAWLGTSGSPEAKRLRREITFVAVPKINPDGAELDRRGNDHSWDEVQREFPQLAGRPPAWNYLNGTQQGDDYTRRPGFDLNRDFNVDLNYKPKPEDVPGQSSSFGWFLNAESQTLRDIYKRLRARHGKVDVYVDLHHQGACVREDAQNRLLDVAVDYPPLPDVFFQPGGKYAPYAKTYPKDFSKQLAISAFRGIEGDGYIAARYPHAPTRDLPGQARSSFGLNGTGTVLFEVRGQTQSMGHHQSERFINAVTGGLMNMLNDLATGKVRGIDPDSFEQLPGTAEDAAARALRELEER</sequence>
<evidence type="ECO:0000256" key="1">
    <source>
        <dbReference type="ARBA" id="ARBA00001947"/>
    </source>
</evidence>
<accession>A0ABW1A690</accession>
<keyword evidence="9" id="KW-0732">Signal</keyword>
<dbReference type="SUPFAM" id="SSF53187">
    <property type="entry name" value="Zn-dependent exopeptidases"/>
    <property type="match status" value="1"/>
</dbReference>
<keyword evidence="5" id="KW-0862">Zinc</keyword>
<dbReference type="Proteomes" id="UP001596074">
    <property type="component" value="Unassembled WGS sequence"/>
</dbReference>
<comment type="caution">
    <text evidence="11">The sequence shown here is derived from an EMBL/GenBank/DDBJ whole genome shotgun (WGS) entry which is preliminary data.</text>
</comment>
<evidence type="ECO:0000256" key="9">
    <source>
        <dbReference type="SAM" id="SignalP"/>
    </source>
</evidence>
<dbReference type="PANTHER" id="PTHR11705:SF143">
    <property type="entry name" value="SLL0236 PROTEIN"/>
    <property type="match status" value="1"/>
</dbReference>
<protein>
    <submittedName>
        <fullName evidence="11">M14 family zinc carboxypeptidase</fullName>
    </submittedName>
</protein>
<evidence type="ECO:0000256" key="8">
    <source>
        <dbReference type="SAM" id="MobiDB-lite"/>
    </source>
</evidence>
<dbReference type="RefSeq" id="WP_378285224.1">
    <property type="nucleotide sequence ID" value="NZ_JBHSON010000042.1"/>
</dbReference>
<dbReference type="PROSITE" id="PS52035">
    <property type="entry name" value="PEPTIDASE_M14"/>
    <property type="match status" value="1"/>
</dbReference>
<dbReference type="Gene3D" id="3.40.630.10">
    <property type="entry name" value="Zn peptidases"/>
    <property type="match status" value="1"/>
</dbReference>
<feature type="chain" id="PRO_5047421908" evidence="9">
    <location>
        <begin position="31"/>
        <end position="424"/>
    </location>
</feature>
<feature type="region of interest" description="Disordered" evidence="8">
    <location>
        <begin position="30"/>
        <end position="56"/>
    </location>
</feature>
<feature type="compositionally biased region" description="Pro residues" evidence="8">
    <location>
        <begin position="33"/>
        <end position="45"/>
    </location>
</feature>
<comment type="caution">
    <text evidence="7">Lacks conserved residue(s) required for the propagation of feature annotation.</text>
</comment>
<keyword evidence="12" id="KW-1185">Reference proteome</keyword>
<proteinExistence type="inferred from homology"/>
<feature type="domain" description="Peptidase M14" evidence="10">
    <location>
        <begin position="60"/>
        <end position="424"/>
    </location>
</feature>
<evidence type="ECO:0000256" key="3">
    <source>
        <dbReference type="ARBA" id="ARBA00022670"/>
    </source>
</evidence>
<evidence type="ECO:0000256" key="5">
    <source>
        <dbReference type="ARBA" id="ARBA00022833"/>
    </source>
</evidence>
<keyword evidence="4" id="KW-0378">Hydrolase</keyword>